<dbReference type="PANTHER" id="PTHR33606:SF3">
    <property type="entry name" value="PROTEIN YCII"/>
    <property type="match status" value="1"/>
</dbReference>
<name>A0ABP8ERY3_9MICO</name>
<evidence type="ECO:0000313" key="3">
    <source>
        <dbReference type="EMBL" id="GAA4286498.1"/>
    </source>
</evidence>
<evidence type="ECO:0000313" key="4">
    <source>
        <dbReference type="Proteomes" id="UP001499841"/>
    </source>
</evidence>
<sequence>MPYLVETYDKPGHHDLRLQVRDEHLRFLAANAELLLACGAKLSDDGETASGGIYLLDVDTREEAEALIAQDPFTRADLFDRVVVSRWRKAYLAGQNYL</sequence>
<feature type="domain" description="YCII-related" evidence="2">
    <location>
        <begin position="1"/>
        <end position="88"/>
    </location>
</feature>
<dbReference type="InterPro" id="IPR051807">
    <property type="entry name" value="Sec-metab_biosynth-assoc"/>
</dbReference>
<dbReference type="EMBL" id="BAABBA010000003">
    <property type="protein sequence ID" value="GAA4286498.1"/>
    <property type="molecule type" value="Genomic_DNA"/>
</dbReference>
<dbReference type="InterPro" id="IPR011008">
    <property type="entry name" value="Dimeric_a/b-barrel"/>
</dbReference>
<evidence type="ECO:0000259" key="2">
    <source>
        <dbReference type="Pfam" id="PF03795"/>
    </source>
</evidence>
<dbReference type="SUPFAM" id="SSF54909">
    <property type="entry name" value="Dimeric alpha+beta barrel"/>
    <property type="match status" value="1"/>
</dbReference>
<evidence type="ECO:0000256" key="1">
    <source>
        <dbReference type="ARBA" id="ARBA00007689"/>
    </source>
</evidence>
<dbReference type="Gene3D" id="3.30.70.1060">
    <property type="entry name" value="Dimeric alpha+beta barrel"/>
    <property type="match status" value="1"/>
</dbReference>
<dbReference type="RefSeq" id="WP_345038057.1">
    <property type="nucleotide sequence ID" value="NZ_BAABBA010000003.1"/>
</dbReference>
<dbReference type="PANTHER" id="PTHR33606">
    <property type="entry name" value="PROTEIN YCII"/>
    <property type="match status" value="1"/>
</dbReference>
<protein>
    <submittedName>
        <fullName evidence="3">YciI family protein</fullName>
    </submittedName>
</protein>
<proteinExistence type="inferred from homology"/>
<dbReference type="InterPro" id="IPR005545">
    <property type="entry name" value="YCII"/>
</dbReference>
<comment type="similarity">
    <text evidence="1">Belongs to the YciI family.</text>
</comment>
<keyword evidence="4" id="KW-1185">Reference proteome</keyword>
<comment type="caution">
    <text evidence="3">The sequence shown here is derived from an EMBL/GenBank/DDBJ whole genome shotgun (WGS) entry which is preliminary data.</text>
</comment>
<gene>
    <name evidence="3" type="ORF">GCM10022262_08570</name>
</gene>
<reference evidence="4" key="1">
    <citation type="journal article" date="2019" name="Int. J. Syst. Evol. Microbiol.">
        <title>The Global Catalogue of Microorganisms (GCM) 10K type strain sequencing project: providing services to taxonomists for standard genome sequencing and annotation.</title>
        <authorList>
            <consortium name="The Broad Institute Genomics Platform"/>
            <consortium name="The Broad Institute Genome Sequencing Center for Infectious Disease"/>
            <person name="Wu L."/>
            <person name="Ma J."/>
        </authorList>
    </citation>
    <scope>NUCLEOTIDE SEQUENCE [LARGE SCALE GENOMIC DNA]</scope>
    <source>
        <strain evidence="4">JCM 17459</strain>
    </source>
</reference>
<dbReference type="Pfam" id="PF03795">
    <property type="entry name" value="YCII"/>
    <property type="match status" value="1"/>
</dbReference>
<organism evidence="3 4">
    <name type="scientific">Georgenia daeguensis</name>
    <dbReference type="NCBI Taxonomy" id="908355"/>
    <lineage>
        <taxon>Bacteria</taxon>
        <taxon>Bacillati</taxon>
        <taxon>Actinomycetota</taxon>
        <taxon>Actinomycetes</taxon>
        <taxon>Micrococcales</taxon>
        <taxon>Bogoriellaceae</taxon>
        <taxon>Georgenia</taxon>
    </lineage>
</organism>
<dbReference type="NCBIfam" id="NF009503">
    <property type="entry name" value="PRK12863.1-3"/>
    <property type="match status" value="1"/>
</dbReference>
<dbReference type="Proteomes" id="UP001499841">
    <property type="component" value="Unassembled WGS sequence"/>
</dbReference>
<accession>A0ABP8ERY3</accession>